<sequence>MPATSLSVVPIEQGRALEIGGTSEPRQLFPTLEAAISAGWARVRRDNIELHIQPLAGSVKLRAEDTNPADFVGIARECTFIRESPPMPAGCRPSGRRTTRAFHPALGNAGLAPAVRFPGPLGTPGPRGLFFRLHLNARCSYHTASAPPSIDALRPMLQKQPCRASRVPTEVPQRGEHHHLVPELSESLVTLPRLQLERLGLRAGRHRQERLVGRLSTEVPALPPARACLLQRVQRLDRLSGPVRWYFSPPGNWSARPNPFRAA</sequence>
<organism evidence="1 2">
    <name type="scientific">Cupriavidus alkaliphilus</name>
    <dbReference type="NCBI Taxonomy" id="942866"/>
    <lineage>
        <taxon>Bacteria</taxon>
        <taxon>Pseudomonadati</taxon>
        <taxon>Pseudomonadota</taxon>
        <taxon>Betaproteobacteria</taxon>
        <taxon>Burkholderiales</taxon>
        <taxon>Burkholderiaceae</taxon>
        <taxon>Cupriavidus</taxon>
    </lineage>
</organism>
<accession>A0A7W4YSV0</accession>
<comment type="caution">
    <text evidence="1">The sequence shown here is derived from an EMBL/GenBank/DDBJ whole genome shotgun (WGS) entry which is preliminary data.</text>
</comment>
<dbReference type="EMBL" id="JACHWF010000006">
    <property type="protein sequence ID" value="MBB3010033.1"/>
    <property type="molecule type" value="Genomic_DNA"/>
</dbReference>
<reference evidence="1 2" key="1">
    <citation type="submission" date="2020-08" db="EMBL/GenBank/DDBJ databases">
        <title>Genomic Encyclopedia of Type Strains, Phase IV (KMG-V): Genome sequencing to study the core and pangenomes of soil and plant-associated prokaryotes.</title>
        <authorList>
            <person name="Whitman W."/>
        </authorList>
    </citation>
    <scope>NUCLEOTIDE SEQUENCE [LARGE SCALE GENOMIC DNA]</scope>
    <source>
        <strain evidence="1 2">SLV-2362</strain>
    </source>
</reference>
<dbReference type="Proteomes" id="UP000578036">
    <property type="component" value="Unassembled WGS sequence"/>
</dbReference>
<evidence type="ECO:0000313" key="2">
    <source>
        <dbReference type="Proteomes" id="UP000578036"/>
    </source>
</evidence>
<name>A0A7W4YSV0_9BURK</name>
<dbReference type="AlphaFoldDB" id="A0A7W4YSV0"/>
<proteinExistence type="predicted"/>
<keyword evidence="2" id="KW-1185">Reference proteome</keyword>
<protein>
    <submittedName>
        <fullName evidence="1">Uncharacterized protein</fullName>
    </submittedName>
</protein>
<gene>
    <name evidence="1" type="ORF">FHX61_004709</name>
</gene>
<evidence type="ECO:0000313" key="1">
    <source>
        <dbReference type="EMBL" id="MBB3010033.1"/>
    </source>
</evidence>